<evidence type="ECO:0000259" key="2">
    <source>
        <dbReference type="Pfam" id="PF01569"/>
    </source>
</evidence>
<comment type="caution">
    <text evidence="3">The sequence shown here is derived from an EMBL/GenBank/DDBJ whole genome shotgun (WGS) entry which is preliminary data.</text>
</comment>
<evidence type="ECO:0000256" key="1">
    <source>
        <dbReference type="SAM" id="Phobius"/>
    </source>
</evidence>
<keyword evidence="1" id="KW-0812">Transmembrane</keyword>
<feature type="transmembrane region" description="Helical" evidence="1">
    <location>
        <begin position="201"/>
        <end position="219"/>
    </location>
</feature>
<organism evidence="3 4">
    <name type="scientific">Anaeramoeba flamelloides</name>
    <dbReference type="NCBI Taxonomy" id="1746091"/>
    <lineage>
        <taxon>Eukaryota</taxon>
        <taxon>Metamonada</taxon>
        <taxon>Anaeramoebidae</taxon>
        <taxon>Anaeramoeba</taxon>
    </lineage>
</organism>
<dbReference type="CDD" id="cd01610">
    <property type="entry name" value="PAP2_like"/>
    <property type="match status" value="1"/>
</dbReference>
<dbReference type="Gene3D" id="1.20.144.10">
    <property type="entry name" value="Phosphatidic acid phosphatase type 2/haloperoxidase"/>
    <property type="match status" value="1"/>
</dbReference>
<dbReference type="InterPro" id="IPR036938">
    <property type="entry name" value="PAP2/HPO_sf"/>
</dbReference>
<accession>A0AAV7YNL2</accession>
<dbReference type="EMBL" id="JANTQA010000051">
    <property type="protein sequence ID" value="KAJ3430431.1"/>
    <property type="molecule type" value="Genomic_DNA"/>
</dbReference>
<feature type="transmembrane region" description="Helical" evidence="1">
    <location>
        <begin position="125"/>
        <end position="149"/>
    </location>
</feature>
<dbReference type="SUPFAM" id="SSF48317">
    <property type="entry name" value="Acid phosphatase/Vanadium-dependent haloperoxidase"/>
    <property type="match status" value="1"/>
</dbReference>
<proteinExistence type="predicted"/>
<feature type="transmembrane region" description="Helical" evidence="1">
    <location>
        <begin position="231"/>
        <end position="249"/>
    </location>
</feature>
<feature type="transmembrane region" description="Helical" evidence="1">
    <location>
        <begin position="315"/>
        <end position="338"/>
    </location>
</feature>
<keyword evidence="1" id="KW-1133">Transmembrane helix</keyword>
<feature type="transmembrane region" description="Helical" evidence="1">
    <location>
        <begin position="161"/>
        <end position="180"/>
    </location>
</feature>
<dbReference type="Proteomes" id="UP001146793">
    <property type="component" value="Unassembled WGS sequence"/>
</dbReference>
<dbReference type="Pfam" id="PF01569">
    <property type="entry name" value="PAP2"/>
    <property type="match status" value="1"/>
</dbReference>
<dbReference type="GO" id="GO:0042392">
    <property type="term" value="F:sphingosine-1-phosphate phosphatase activity"/>
    <property type="evidence" value="ECO:0007669"/>
    <property type="project" value="TreeGrafter"/>
</dbReference>
<sequence length="361" mass="42100">MTSLSETDTDLNLQIKKKTKKKKKKSTQINQINSQLTTPLISNNGSESSTYMYEDGEMKTHLLTNDRNRSKTVGKKVLKPFLRDYQEQIKKPKNYFYEIPSSFELWWYKFDTYWISAFQKYDNNFTYYFSLAVTFSTTIEIAILLPVLCYLNGYDTLANELAWIGFFFMLVSSLPKRFIWRYRPYMRGRAKQKRNDYTSSFPSRAVTGALVCPLLINFLVDHLQGSPKLRFHWYILLIVIILIALTSYARIYFGVHYPSDCVFGIVQGLVICLVSFPLYGKNLCGCTTCLNSECYSTKTNKIINLSFNNLSQADWGIFVILFILFAVILFPELILILIQIPPMTFICILQQQFNREYYLLA</sequence>
<dbReference type="PANTHER" id="PTHR14969">
    <property type="entry name" value="SPHINGOSINE-1-PHOSPHATE PHOSPHOHYDROLASE"/>
    <property type="match status" value="1"/>
</dbReference>
<dbReference type="InterPro" id="IPR000326">
    <property type="entry name" value="PAP2/HPO"/>
</dbReference>
<name>A0AAV7YNL2_9EUKA</name>
<dbReference type="AlphaFoldDB" id="A0AAV7YNL2"/>
<evidence type="ECO:0000313" key="4">
    <source>
        <dbReference type="Proteomes" id="UP001146793"/>
    </source>
</evidence>
<evidence type="ECO:0000313" key="3">
    <source>
        <dbReference type="EMBL" id="KAJ3430431.1"/>
    </source>
</evidence>
<dbReference type="PANTHER" id="PTHR14969:SF55">
    <property type="entry name" value="PHOSPHATIDIC ACID PHOSPHATASE TYPE 2_HALOPEROXIDASE DOMAIN-CONTAINING PROTEIN"/>
    <property type="match status" value="1"/>
</dbReference>
<gene>
    <name evidence="3" type="ORF">M0812_23438</name>
</gene>
<protein>
    <recommendedName>
        <fullName evidence="2">Phosphatidic acid phosphatase type 2/haloperoxidase domain-containing protein</fullName>
    </recommendedName>
</protein>
<feature type="transmembrane region" description="Helical" evidence="1">
    <location>
        <begin position="261"/>
        <end position="280"/>
    </location>
</feature>
<feature type="domain" description="Phosphatidic acid phosphatase type 2/haloperoxidase" evidence="2">
    <location>
        <begin position="167"/>
        <end position="282"/>
    </location>
</feature>
<reference evidence="3" key="1">
    <citation type="submission" date="2022-08" db="EMBL/GenBank/DDBJ databases">
        <title>Novel sulphate-reducing endosymbionts in the free-living metamonad Anaeramoeba.</title>
        <authorList>
            <person name="Jerlstrom-Hultqvist J."/>
            <person name="Cepicka I."/>
            <person name="Gallot-Lavallee L."/>
            <person name="Salas-Leiva D."/>
            <person name="Curtis B.A."/>
            <person name="Zahonova K."/>
            <person name="Pipaliya S."/>
            <person name="Dacks J."/>
            <person name="Roger A.J."/>
        </authorList>
    </citation>
    <scope>NUCLEOTIDE SEQUENCE</scope>
    <source>
        <strain evidence="3">Busselton2</strain>
    </source>
</reference>
<keyword evidence="1" id="KW-0472">Membrane</keyword>